<evidence type="ECO:0000259" key="6">
    <source>
        <dbReference type="PROSITE" id="PS51669"/>
    </source>
</evidence>
<dbReference type="PROSITE" id="PS51669">
    <property type="entry name" value="4FE4S_MOW_BIS_MGD"/>
    <property type="match status" value="1"/>
</dbReference>
<keyword evidence="3" id="KW-0411">Iron-sulfur</keyword>
<dbReference type="SUPFAM" id="SSF50692">
    <property type="entry name" value="ADC-like"/>
    <property type="match status" value="1"/>
</dbReference>
<feature type="region of interest" description="Disordered" evidence="4">
    <location>
        <begin position="1"/>
        <end position="22"/>
    </location>
</feature>
<evidence type="ECO:0000313" key="8">
    <source>
        <dbReference type="Proteomes" id="UP000698752"/>
    </source>
</evidence>
<reference evidence="8" key="1">
    <citation type="journal article" date="2021" name="Syst. Appl. Microbiol.">
        <title>Roseomonas hellenica sp. nov., isolated from roots of wild-growing Alkanna tinctoria.</title>
        <authorList>
            <person name="Rat A."/>
            <person name="Naranjo H.D."/>
            <person name="Lebbe L."/>
            <person name="Cnockaert M."/>
            <person name="Krigas N."/>
            <person name="Grigoriadou K."/>
            <person name="Maloupa E."/>
            <person name="Willems A."/>
        </authorList>
    </citation>
    <scope>NUCLEOTIDE SEQUENCE [LARGE SCALE GENOMIC DNA]</scope>
    <source>
        <strain evidence="8">LMG 31159</strain>
    </source>
</reference>
<gene>
    <name evidence="7" type="ORF">GXW78_11020</name>
</gene>
<evidence type="ECO:0000256" key="2">
    <source>
        <dbReference type="ARBA" id="ARBA00023004"/>
    </source>
</evidence>
<feature type="domain" description="4Fe-4S ferredoxin-type" evidence="5">
    <location>
        <begin position="755"/>
        <end position="784"/>
    </location>
</feature>
<evidence type="ECO:0000256" key="3">
    <source>
        <dbReference type="ARBA" id="ARBA00023014"/>
    </source>
</evidence>
<dbReference type="EMBL" id="JAAEDI010000010">
    <property type="protein sequence ID" value="MBR0650196.1"/>
    <property type="molecule type" value="Genomic_DNA"/>
</dbReference>
<dbReference type="CDD" id="cd10551">
    <property type="entry name" value="PsrB"/>
    <property type="match status" value="1"/>
</dbReference>
<evidence type="ECO:0000259" key="5">
    <source>
        <dbReference type="PROSITE" id="PS51379"/>
    </source>
</evidence>
<keyword evidence="8" id="KW-1185">Reference proteome</keyword>
<dbReference type="Gene3D" id="3.30.70.20">
    <property type="match status" value="2"/>
</dbReference>
<proteinExistence type="predicted"/>
<protein>
    <submittedName>
        <fullName evidence="7">4Fe-4S dicluster domain-containing protein</fullName>
    </submittedName>
</protein>
<dbReference type="InterPro" id="IPR006963">
    <property type="entry name" value="Mopterin_OxRdtase_4Fe-4S_dom"/>
</dbReference>
<feature type="domain" description="4Fe-4S ferredoxin-type" evidence="5">
    <location>
        <begin position="670"/>
        <end position="700"/>
    </location>
</feature>
<feature type="domain" description="4Fe-4S ferredoxin-type" evidence="5">
    <location>
        <begin position="723"/>
        <end position="754"/>
    </location>
</feature>
<feature type="domain" description="4Fe-4S Mo/W bis-MGD-type" evidence="6">
    <location>
        <begin position="33"/>
        <end position="93"/>
    </location>
</feature>
<dbReference type="InterPro" id="IPR017896">
    <property type="entry name" value="4Fe4S_Fe-S-bd"/>
</dbReference>
<name>A0ABS5EGP6_9PROT</name>
<dbReference type="Proteomes" id="UP000698752">
    <property type="component" value="Unassembled WGS sequence"/>
</dbReference>
<dbReference type="SUPFAM" id="SSF54862">
    <property type="entry name" value="4Fe-4S ferredoxins"/>
    <property type="match status" value="1"/>
</dbReference>
<dbReference type="SUPFAM" id="SSF53706">
    <property type="entry name" value="Formate dehydrogenase/DMSO reductase, domains 1-3"/>
    <property type="match status" value="1"/>
</dbReference>
<dbReference type="PROSITE" id="PS51379">
    <property type="entry name" value="4FE4S_FER_2"/>
    <property type="match status" value="3"/>
</dbReference>
<comment type="caution">
    <text evidence="7">The sequence shown here is derived from an EMBL/GenBank/DDBJ whole genome shotgun (WGS) entry which is preliminary data.</text>
</comment>
<keyword evidence="1" id="KW-0479">Metal-binding</keyword>
<evidence type="ECO:0000313" key="7">
    <source>
        <dbReference type="EMBL" id="MBR0650196.1"/>
    </source>
</evidence>
<sequence length="895" mass="93839">MSASVALAAAGCDGPEEHGHPLHARARGTEQEAASYASVLDLEGLGRGVLVRTRGGHAVKIEGNPQHPASLGATDIFAEAAVLSLHDPERSQRIRHDGAPQMPRQLNAALAAARDALPPDGAGLRLLTGPLASPTLARLIGEVLNLYPGARWHRCDPLADDAALDGSLAAFGRPVAVLPDLARARAVLCLGADPLGPGPAQLRQARDWSVARRNGRAAGALPHLFVAEASPSLTGARADRRIPLHPAEAESFARAVAATLGVPGLASSGSHAAAAGVAEALRSAGQAGLVLAGRGQSPAVHALAHAMNHTLGAAGTALRLTAPPMARPERMTASLAALVADMVAGQVTHLLILGSNPVQEAPAALGFADALRRVGVTLHAGLWFDETAQRCHWHVPLRHPLEAWGDSRAFDGTPAIRQPVTRPLVEVAYEEASLLSALLGTPLTARAAVTATWRDVWGEESFESRWAEALETGTAGGPAPAIAPPLDPGWDRPGRPPSTGLTAIFAPDPGLREDAQNAWLQEMPRPMTGIAWGNAALFDPQTAERLALSPGDEVELILDGRRVLAACWPTPGQAPGCVTLPLGGGRAAAGAVGSERGFDANLLRPADGAWLAGGLEVRPTGRRAALVATAPPHRPDGSGAVPRLRAGEELPPITPQASLHPSWPQPGRAWAMVIDVDACIGCNACAVACQAENNVPVVGPAELARGRGMHWLRIDRHDHPQAPAASFQPVPCMHCEKAPCEPVCPVNATVHDNEGLNVMVHARCIGTRTCSNNCPYKVRRFNWNDHRPSLDTARRNVEVPLRPRGVMEKCTYCSHRISAARSAAAVEGRALRDGEIETACQRACPTQAITFGDLNADDSAVAAQRRDGRSYALLEHLGTRPRTTYLAPVVPGDTT</sequence>
<evidence type="ECO:0000256" key="4">
    <source>
        <dbReference type="SAM" id="MobiDB-lite"/>
    </source>
</evidence>
<keyword evidence="2" id="KW-0408">Iron</keyword>
<evidence type="ECO:0000256" key="1">
    <source>
        <dbReference type="ARBA" id="ARBA00022723"/>
    </source>
</evidence>
<dbReference type="PANTHER" id="PTHR42783:SF3">
    <property type="entry name" value="GLUTAMATE SYNTHASE [NADPH] SMALL CHAIN-RELATED"/>
    <property type="match status" value="1"/>
</dbReference>
<accession>A0ABS5EGP6</accession>
<dbReference type="Pfam" id="PF13247">
    <property type="entry name" value="Fer4_11"/>
    <property type="match status" value="1"/>
</dbReference>
<dbReference type="PANTHER" id="PTHR42783">
    <property type="entry name" value="GLUTAMATE SYNTHASE [NADPH] SMALL CHAIN"/>
    <property type="match status" value="1"/>
</dbReference>
<organism evidence="7 8">
    <name type="scientific">Neoroseomonas terrae</name>
    <dbReference type="NCBI Taxonomy" id="424799"/>
    <lineage>
        <taxon>Bacteria</taxon>
        <taxon>Pseudomonadati</taxon>
        <taxon>Pseudomonadota</taxon>
        <taxon>Alphaproteobacteria</taxon>
        <taxon>Acetobacterales</taxon>
        <taxon>Acetobacteraceae</taxon>
        <taxon>Neoroseomonas</taxon>
    </lineage>
</organism>
<dbReference type="RefSeq" id="WP_211868718.1">
    <property type="nucleotide sequence ID" value="NZ_JAAEDI010000010.1"/>
</dbReference>
<dbReference type="Gene3D" id="2.40.40.20">
    <property type="match status" value="1"/>
</dbReference>
<dbReference type="InterPro" id="IPR009010">
    <property type="entry name" value="Asp_de-COase-like_dom_sf"/>
</dbReference>